<proteinExistence type="predicted"/>
<protein>
    <submittedName>
        <fullName evidence="1">Glycosyltransferase</fullName>
    </submittedName>
</protein>
<gene>
    <name evidence="1" type="primary">wbgK</name>
</gene>
<evidence type="ECO:0000313" key="1">
    <source>
        <dbReference type="EMBL" id="ABE98420.1"/>
    </source>
</evidence>
<name>A6M9C1_ECOLX</name>
<dbReference type="EMBL" id="DQ465248">
    <property type="protein sequence ID" value="ABE98420.1"/>
    <property type="molecule type" value="Genomic_DNA"/>
</dbReference>
<dbReference type="GO" id="GO:0016740">
    <property type="term" value="F:transferase activity"/>
    <property type="evidence" value="ECO:0007669"/>
    <property type="project" value="UniProtKB-KW"/>
</dbReference>
<keyword evidence="1" id="KW-0808">Transferase</keyword>
<reference evidence="1" key="1">
    <citation type="journal article" date="2007" name="Mol. Cell. Probes">
        <title>Sequencing and analysis of the Escherichia coli serogroup O117, O126, and O146 O-antigen gene clusters and development of PCR assays targeting serogroup O117-, O126-, and O146-specific DNA sequences.</title>
        <authorList>
            <person name="Liu Y."/>
            <person name="Debroy C."/>
            <person name="Fratamico P."/>
        </authorList>
    </citation>
    <scope>NUCLEOTIDE SEQUENCE</scope>
    <source>
        <strain evidence="1">O126</strain>
    </source>
</reference>
<accession>A6M9C1</accession>
<dbReference type="AlphaFoldDB" id="A6M9C1"/>
<dbReference type="RefSeq" id="WP_021554466.1">
    <property type="nucleotide sequence ID" value="NZ_CAIZVW010000001.1"/>
</dbReference>
<organism evidence="1">
    <name type="scientific">Escherichia coli</name>
    <dbReference type="NCBI Taxonomy" id="562"/>
    <lineage>
        <taxon>Bacteria</taxon>
        <taxon>Pseudomonadati</taxon>
        <taxon>Pseudomonadota</taxon>
        <taxon>Gammaproteobacteria</taxon>
        <taxon>Enterobacterales</taxon>
        <taxon>Enterobacteriaceae</taxon>
        <taxon>Escherichia</taxon>
    </lineage>
</organism>
<sequence>MMLFFKNPKNKKSTGILYLQTLLHERLSNVRVITSTIMIIKRYFNIMKSTEVAIFLPFTFSCIFAKKNDLVIMPDDSIRSITSVSKVRYENKKILKWLFQNIRLIITKNIISLKKDVVYLTVSKDDQWSLQSKFPKHKIVYIPHPIQSASNKEDVLDRCENISTICFMNLQEHYSVNPSTFIRPKTKVNLNDLHNKVNIIFHGSYSQAWYGKYMYYYGKANCKAVRYVEDFEQFYNNIDLIILPLAAGAGIKNIVLNSVYRNKLILGTEEAFSGIPKEFTRKLIIDSNDDILTKINSEVECLAIKESCNILRDYLVVEHTEKAFMDTIFKNII</sequence>